<dbReference type="Gene3D" id="1.10.10.10">
    <property type="entry name" value="Winged helix-like DNA-binding domain superfamily/Winged helix DNA-binding domain"/>
    <property type="match status" value="1"/>
</dbReference>
<accession>A0A5M3PZ74</accession>
<evidence type="ECO:0000256" key="3">
    <source>
        <dbReference type="ARBA" id="ARBA00023125"/>
    </source>
</evidence>
<evidence type="ECO:0000313" key="5">
    <source>
        <dbReference type="EMBL" id="GBO88106.1"/>
    </source>
</evidence>
<comment type="similarity">
    <text evidence="1">Belongs to the BlaI transcriptional regulatory family.</text>
</comment>
<dbReference type="GO" id="GO:0003677">
    <property type="term" value="F:DNA binding"/>
    <property type="evidence" value="ECO:0007669"/>
    <property type="project" value="UniProtKB-KW"/>
</dbReference>
<proteinExistence type="inferred from homology"/>
<evidence type="ECO:0000256" key="2">
    <source>
        <dbReference type="ARBA" id="ARBA00023015"/>
    </source>
</evidence>
<protein>
    <recommendedName>
        <fullName evidence="7">TrmB family transcriptional regulator</fullName>
    </recommendedName>
</protein>
<organism evidence="5 6">
    <name type="scientific">Marinobacter salsuginis</name>
    <dbReference type="NCBI Taxonomy" id="418719"/>
    <lineage>
        <taxon>Bacteria</taxon>
        <taxon>Pseudomonadati</taxon>
        <taxon>Pseudomonadota</taxon>
        <taxon>Gammaproteobacteria</taxon>
        <taxon>Pseudomonadales</taxon>
        <taxon>Marinobacteraceae</taxon>
        <taxon>Marinobacter</taxon>
    </lineage>
</organism>
<evidence type="ECO:0000256" key="1">
    <source>
        <dbReference type="ARBA" id="ARBA00011046"/>
    </source>
</evidence>
<sequence>MILGELEKRVLQYLWETLEADAKQVHETLTKRQGGTLNTIQSTLDRLFKKDLLTRQKQGHAYYYRAKVGREELIAQLIQSVTGDLISEGEDSLIAAFSSISAGLDDKKFSQLETLIQQQRQRRSQEDTDAN</sequence>
<reference evidence="5 6" key="1">
    <citation type="journal article" date="2019" name="J. Gen. Appl. Microbiol.">
        <title>Aerobic degradation of cis-dichloroethene by the marine bacterium Marinobacter salsuginis strain 5N-3.</title>
        <authorList>
            <person name="Inoue Y."/>
            <person name="Fukunaga Y."/>
            <person name="Katsumata H."/>
            <person name="Ohji S."/>
            <person name="Hosoyama A."/>
            <person name="Mori K."/>
            <person name="Ando K."/>
        </authorList>
    </citation>
    <scope>NUCLEOTIDE SEQUENCE [LARGE SCALE GENOMIC DNA]</scope>
    <source>
        <strain evidence="5 6">NBRC 109114</strain>
    </source>
</reference>
<evidence type="ECO:0008006" key="7">
    <source>
        <dbReference type="Google" id="ProtNLM"/>
    </source>
</evidence>
<comment type="caution">
    <text evidence="5">The sequence shown here is derived from an EMBL/GenBank/DDBJ whole genome shotgun (WGS) entry which is preliminary data.</text>
</comment>
<name>A0A5M3PZ74_9GAMM</name>
<dbReference type="PIRSF" id="PIRSF019455">
    <property type="entry name" value="CopR_AtkY"/>
    <property type="match status" value="1"/>
</dbReference>
<keyword evidence="3" id="KW-0238">DNA-binding</keyword>
<dbReference type="GO" id="GO:0045892">
    <property type="term" value="P:negative regulation of DNA-templated transcription"/>
    <property type="evidence" value="ECO:0007669"/>
    <property type="project" value="InterPro"/>
</dbReference>
<keyword evidence="4" id="KW-0804">Transcription</keyword>
<dbReference type="RefSeq" id="WP_136632151.1">
    <property type="nucleotide sequence ID" value="NZ_BGZI01000009.1"/>
</dbReference>
<dbReference type="InterPro" id="IPR036390">
    <property type="entry name" value="WH_DNA-bd_sf"/>
</dbReference>
<evidence type="ECO:0000313" key="6">
    <source>
        <dbReference type="Proteomes" id="UP000387223"/>
    </source>
</evidence>
<dbReference type="InterPro" id="IPR005650">
    <property type="entry name" value="BlaI_family"/>
</dbReference>
<keyword evidence="2" id="KW-0805">Transcription regulation</keyword>
<evidence type="ECO:0000256" key="4">
    <source>
        <dbReference type="ARBA" id="ARBA00023163"/>
    </source>
</evidence>
<dbReference type="Proteomes" id="UP000387223">
    <property type="component" value="Unassembled WGS sequence"/>
</dbReference>
<dbReference type="AlphaFoldDB" id="A0A5M3PZ74"/>
<dbReference type="Pfam" id="PF03965">
    <property type="entry name" value="Penicillinase_R"/>
    <property type="match status" value="1"/>
</dbReference>
<dbReference type="InterPro" id="IPR036388">
    <property type="entry name" value="WH-like_DNA-bd_sf"/>
</dbReference>
<dbReference type="EMBL" id="BGZI01000009">
    <property type="protein sequence ID" value="GBO88106.1"/>
    <property type="molecule type" value="Genomic_DNA"/>
</dbReference>
<dbReference type="SUPFAM" id="SSF46785">
    <property type="entry name" value="Winged helix' DNA-binding domain"/>
    <property type="match status" value="1"/>
</dbReference>
<gene>
    <name evidence="5" type="ORF">MSSD14B_17740</name>
</gene>